<name>A0A849CKB9_PASMD</name>
<dbReference type="Proteomes" id="UP001145481">
    <property type="component" value="Unassembled WGS sequence"/>
</dbReference>
<protein>
    <submittedName>
        <fullName evidence="4">Uncharacterized protein</fullName>
    </submittedName>
</protein>
<dbReference type="EMBL" id="JANIEN010000002">
    <property type="protein sequence ID" value="MDT3451663.1"/>
    <property type="molecule type" value="Genomic_DNA"/>
</dbReference>
<evidence type="ECO:0000313" key="4">
    <source>
        <dbReference type="EMBL" id="NNI78358.1"/>
    </source>
</evidence>
<dbReference type="EMBL" id="JANJHC010000022">
    <property type="protein sequence ID" value="MDA5623725.1"/>
    <property type="molecule type" value="Genomic_DNA"/>
</dbReference>
<dbReference type="EMBL" id="PPVL01000002">
    <property type="protein sequence ID" value="NNI78358.1"/>
    <property type="molecule type" value="Genomic_DNA"/>
</dbReference>
<dbReference type="Proteomes" id="UP000540079">
    <property type="component" value="Unassembled WGS sequence"/>
</dbReference>
<dbReference type="RefSeq" id="WP_016533218.1">
    <property type="nucleotide sequence ID" value="NZ_CP015567.1"/>
</dbReference>
<feature type="transmembrane region" description="Helical" evidence="1">
    <location>
        <begin position="12"/>
        <end position="30"/>
    </location>
</feature>
<evidence type="ECO:0000313" key="2">
    <source>
        <dbReference type="EMBL" id="MDA5623725.1"/>
    </source>
</evidence>
<reference evidence="2" key="2">
    <citation type="submission" date="2022-07" db="EMBL/GenBank/DDBJ databases">
        <title>Genome-based characterization of novel serogroup A variants of Pasteurella multocida.</title>
        <authorList>
            <person name="Prajapati A."/>
            <person name="Yogisharadhya R."/>
            <person name="Mohanty N."/>
            <person name="Chanda M."/>
            <person name="Mendem S.K."/>
            <person name="Siddaramappa S."/>
            <person name="Shivachandra S.B."/>
        </authorList>
    </citation>
    <scope>NUCLEOTIDE SEQUENCE</scope>
    <source>
        <strain evidence="2">NIVEDIPm19</strain>
    </source>
</reference>
<comment type="caution">
    <text evidence="4">The sequence shown here is derived from an EMBL/GenBank/DDBJ whole genome shotgun (WGS) entry which is preliminary data.</text>
</comment>
<evidence type="ECO:0000256" key="1">
    <source>
        <dbReference type="SAM" id="Phobius"/>
    </source>
</evidence>
<keyword evidence="1" id="KW-1133">Transmembrane helix</keyword>
<evidence type="ECO:0000313" key="3">
    <source>
        <dbReference type="EMBL" id="MDT3451663.1"/>
    </source>
</evidence>
<keyword evidence="1" id="KW-0812">Transmembrane</keyword>
<sequence length="77" mass="8706">MKTTASFDFLESLIVLSCLVGFGYTLYSFLTFAASQLDFMQIIFAVFIWVIAWQIIGAVLFFAYRLGSGRLFSKANK</sequence>
<accession>A0A849CKB9</accession>
<gene>
    <name evidence="4" type="ORF">C2800_02765</name>
    <name evidence="2" type="ORF">NM948_09265</name>
    <name evidence="3" type="ORF">NQF69_02620</name>
</gene>
<feature type="transmembrane region" description="Helical" evidence="1">
    <location>
        <begin position="42"/>
        <end position="64"/>
    </location>
</feature>
<evidence type="ECO:0000313" key="5">
    <source>
        <dbReference type="Proteomes" id="UP000540079"/>
    </source>
</evidence>
<reference evidence="3" key="3">
    <citation type="submission" date="2022-07" db="EMBL/GenBank/DDBJ databases">
        <title>Sequence of Pasteurella multocoda 17BRD-035.</title>
        <authorList>
            <person name="Roy Chowdhury P."/>
            <person name="Alhamami T."/>
            <person name="Trott D.J."/>
            <person name="Djordvevic S.P."/>
        </authorList>
    </citation>
    <scope>NUCLEOTIDE SEQUENCE</scope>
    <source>
        <strain evidence="3">17BRD-035</strain>
    </source>
</reference>
<reference evidence="4 5" key="1">
    <citation type="journal article" date="2018" name="Front. Microbiol.">
        <title>Genetic and Phylogenetic Characteristics of Pasteurella multocida Isolates From Different Host Species.</title>
        <authorList>
            <person name="Peng Z."/>
            <person name="Liang W."/>
            <person name="Wang F."/>
            <person name="Xu Z."/>
            <person name="Xie Z."/>
            <person name="Lian Z."/>
            <person name="Hua L."/>
            <person name="Zhou R."/>
            <person name="Chen H."/>
            <person name="Wu B."/>
        </authorList>
    </citation>
    <scope>NUCLEOTIDE SEQUENCE [LARGE SCALE GENOMIC DNA]</scope>
    <source>
        <strain evidence="4 5">HNA06</strain>
    </source>
</reference>
<dbReference type="AlphaFoldDB" id="A0A849CKB9"/>
<keyword evidence="1" id="KW-0472">Membrane</keyword>
<organism evidence="4 5">
    <name type="scientific">Pasteurella multocida</name>
    <dbReference type="NCBI Taxonomy" id="747"/>
    <lineage>
        <taxon>Bacteria</taxon>
        <taxon>Pseudomonadati</taxon>
        <taxon>Pseudomonadota</taxon>
        <taxon>Gammaproteobacteria</taxon>
        <taxon>Pasteurellales</taxon>
        <taxon>Pasteurellaceae</taxon>
        <taxon>Pasteurella</taxon>
    </lineage>
</organism>
<proteinExistence type="predicted"/>
<dbReference type="Proteomes" id="UP001182304">
    <property type="component" value="Unassembled WGS sequence"/>
</dbReference>